<keyword evidence="3" id="KW-1185">Reference proteome</keyword>
<dbReference type="CDD" id="cd04301">
    <property type="entry name" value="NAT_SF"/>
    <property type="match status" value="1"/>
</dbReference>
<sequence>MTQTNIKGNVLIKIEKASPDDIQTITALVKRVAAHDVLPHFSAEGKAFFLDIVLRDVKTTFENASYHTFKLVDNDKLVGFSALREGNYLTHLFVDKCVQGKGWGAALLTRTFSFATSDEVTMRASVNAVPFYEKFGCEAIREEEEVNGIRFVNMRYTLKS</sequence>
<organism evidence="2 3">
    <name type="scientific">Enterovibrio coralii</name>
    <dbReference type="NCBI Taxonomy" id="294935"/>
    <lineage>
        <taxon>Bacteria</taxon>
        <taxon>Pseudomonadati</taxon>
        <taxon>Pseudomonadota</taxon>
        <taxon>Gammaproteobacteria</taxon>
        <taxon>Vibrionales</taxon>
        <taxon>Vibrionaceae</taxon>
        <taxon>Enterovibrio</taxon>
    </lineage>
</organism>
<dbReference type="Pfam" id="PF13673">
    <property type="entry name" value="Acetyltransf_10"/>
    <property type="match status" value="1"/>
</dbReference>
<proteinExistence type="predicted"/>
<dbReference type="EMBL" id="LNTY01000025">
    <property type="protein sequence ID" value="KXF82406.1"/>
    <property type="molecule type" value="Genomic_DNA"/>
</dbReference>
<feature type="domain" description="N-acetyltransferase" evidence="1">
    <location>
        <begin position="12"/>
        <end position="159"/>
    </location>
</feature>
<evidence type="ECO:0000313" key="3">
    <source>
        <dbReference type="Proteomes" id="UP000070529"/>
    </source>
</evidence>
<accession>A0A135IAB8</accession>
<evidence type="ECO:0000313" key="2">
    <source>
        <dbReference type="EMBL" id="KXF82406.1"/>
    </source>
</evidence>
<dbReference type="STRING" id="294935.ATN88_09780"/>
<dbReference type="GO" id="GO:0016747">
    <property type="term" value="F:acyltransferase activity, transferring groups other than amino-acyl groups"/>
    <property type="evidence" value="ECO:0007669"/>
    <property type="project" value="InterPro"/>
</dbReference>
<dbReference type="InterPro" id="IPR016181">
    <property type="entry name" value="Acyl_CoA_acyltransferase"/>
</dbReference>
<dbReference type="AlphaFoldDB" id="A0A135IAB8"/>
<dbReference type="OrthoDB" id="9789605at2"/>
<dbReference type="PANTHER" id="PTHR43451:SF1">
    <property type="entry name" value="ACETYLTRANSFERASE"/>
    <property type="match status" value="1"/>
</dbReference>
<evidence type="ECO:0000259" key="1">
    <source>
        <dbReference type="PROSITE" id="PS51186"/>
    </source>
</evidence>
<dbReference type="Proteomes" id="UP000070529">
    <property type="component" value="Unassembled WGS sequence"/>
</dbReference>
<dbReference type="PROSITE" id="PS51186">
    <property type="entry name" value="GNAT"/>
    <property type="match status" value="1"/>
</dbReference>
<dbReference type="InterPro" id="IPR000182">
    <property type="entry name" value="GNAT_dom"/>
</dbReference>
<comment type="caution">
    <text evidence="2">The sequence shown here is derived from an EMBL/GenBank/DDBJ whole genome shotgun (WGS) entry which is preliminary data.</text>
</comment>
<dbReference type="Gene3D" id="3.40.630.30">
    <property type="match status" value="1"/>
</dbReference>
<name>A0A135IAB8_9GAMM</name>
<reference evidence="2 3" key="1">
    <citation type="submission" date="2015-11" db="EMBL/GenBank/DDBJ databases">
        <title>Genomic Taxonomy of the Vibrionaceae.</title>
        <authorList>
            <person name="Gomez-Gil B."/>
            <person name="Enciso-Ibarra J."/>
        </authorList>
    </citation>
    <scope>NUCLEOTIDE SEQUENCE [LARGE SCALE GENOMIC DNA]</scope>
    <source>
        <strain evidence="2 3">CAIM 912</strain>
    </source>
</reference>
<dbReference type="PANTHER" id="PTHR43451">
    <property type="entry name" value="ACETYLTRANSFERASE (GNAT) FAMILY PROTEIN"/>
    <property type="match status" value="1"/>
</dbReference>
<gene>
    <name evidence="2" type="ORF">ATN88_09780</name>
</gene>
<protein>
    <recommendedName>
        <fullName evidence="1">N-acetyltransferase domain-containing protein</fullName>
    </recommendedName>
</protein>
<dbReference type="InterPro" id="IPR052564">
    <property type="entry name" value="N-acetyltrans/Recomb-assoc"/>
</dbReference>
<dbReference type="SUPFAM" id="SSF55729">
    <property type="entry name" value="Acyl-CoA N-acyltransferases (Nat)"/>
    <property type="match status" value="1"/>
</dbReference>